<proteinExistence type="inferred from homology"/>
<evidence type="ECO:0000313" key="7">
    <source>
        <dbReference type="Proteomes" id="UP000366872"/>
    </source>
</evidence>
<evidence type="ECO:0000256" key="3">
    <source>
        <dbReference type="ARBA" id="ARBA00023172"/>
    </source>
</evidence>
<name>A0A6C2TXU9_PONDE</name>
<dbReference type="SUPFAM" id="SSF56349">
    <property type="entry name" value="DNA breaking-rejoining enzymes"/>
    <property type="match status" value="1"/>
</dbReference>
<dbReference type="PANTHER" id="PTHR30349">
    <property type="entry name" value="PHAGE INTEGRASE-RELATED"/>
    <property type="match status" value="1"/>
</dbReference>
<evidence type="ECO:0000259" key="5">
    <source>
        <dbReference type="PROSITE" id="PS51898"/>
    </source>
</evidence>
<dbReference type="AlphaFoldDB" id="A0A6C2TXU9"/>
<evidence type="ECO:0000313" key="6">
    <source>
        <dbReference type="EMBL" id="VGO12417.1"/>
    </source>
</evidence>
<dbReference type="GO" id="GO:0006310">
    <property type="term" value="P:DNA recombination"/>
    <property type="evidence" value="ECO:0007669"/>
    <property type="project" value="UniProtKB-KW"/>
</dbReference>
<reference evidence="6 7" key="1">
    <citation type="submission" date="2019-04" db="EMBL/GenBank/DDBJ databases">
        <authorList>
            <person name="Van Vliet M D."/>
        </authorList>
    </citation>
    <scope>NUCLEOTIDE SEQUENCE [LARGE SCALE GENOMIC DNA]</scope>
    <source>
        <strain evidence="6 7">F1</strain>
    </source>
</reference>
<keyword evidence="2" id="KW-0238">DNA-binding</keyword>
<evidence type="ECO:0000256" key="2">
    <source>
        <dbReference type="ARBA" id="ARBA00023125"/>
    </source>
</evidence>
<protein>
    <recommendedName>
        <fullName evidence="5">Tyr recombinase domain-containing protein</fullName>
    </recommendedName>
</protein>
<dbReference type="Gene3D" id="1.10.443.10">
    <property type="entry name" value="Intergrase catalytic core"/>
    <property type="match status" value="1"/>
</dbReference>
<dbReference type="CDD" id="cd00397">
    <property type="entry name" value="DNA_BRE_C"/>
    <property type="match status" value="1"/>
</dbReference>
<dbReference type="GO" id="GO:0003677">
    <property type="term" value="F:DNA binding"/>
    <property type="evidence" value="ECO:0007669"/>
    <property type="project" value="UniProtKB-KW"/>
</dbReference>
<dbReference type="GO" id="GO:0015074">
    <property type="term" value="P:DNA integration"/>
    <property type="evidence" value="ECO:0007669"/>
    <property type="project" value="InterPro"/>
</dbReference>
<sequence length="502" mass="57152">MTSNRTVCNANEQVRTGMKTTSKRSYTKRGYGRLYIRTKDGRERKPGSGFKGTYYLEYNYPTGEINPVTGKQVSKRKKVQLTFEDGSPVTTHPEAEKARERIVNQYLSGNKKERLERLKAELEVIEHDQAKAIEDANPPLTIEDAWEAYLSSHERPDSGEELLRRYKGYWNKFSGWVCAQNSEIQFLRDISTKDANQYATLLVKKKVTPNTFNKHTCFLRLLFKTLSEPARLDSNPFDKIKSKKLKTEPRRELGIEELKKVLAEATGELQTLLLIGTFTGLRIGDCCTLTWNEVDLERGLIRRVPNKTKNSKKTPVTIGLPNALLAQLGRTPKGKRKGYVLPKYSALYIFRNKDGEQTRRSLIFRETQDHFEKCGIQIHKEDTGYKLEPVTGKPGKFKKVHTGKRAVVEVGFHSLRHTYVSLQAERGTPLAVVQAVVGHGNPAMTAHYTHIGEEAALQAAKALDSGITDAEFEEVREVPRWIREKLEAMTAENWEKIRGELL</sequence>
<comment type="similarity">
    <text evidence="1">Belongs to the 'phage' integrase family.</text>
</comment>
<dbReference type="InterPro" id="IPR050090">
    <property type="entry name" value="Tyrosine_recombinase_XerCD"/>
</dbReference>
<dbReference type="PROSITE" id="PS51898">
    <property type="entry name" value="TYR_RECOMBINASE"/>
    <property type="match status" value="1"/>
</dbReference>
<dbReference type="EMBL" id="CAAHFG010000001">
    <property type="protein sequence ID" value="VGO12417.1"/>
    <property type="molecule type" value="Genomic_DNA"/>
</dbReference>
<dbReference type="InterPro" id="IPR010998">
    <property type="entry name" value="Integrase_recombinase_N"/>
</dbReference>
<dbReference type="InterPro" id="IPR011010">
    <property type="entry name" value="DNA_brk_join_enz"/>
</dbReference>
<feature type="domain" description="Tyr recombinase" evidence="5">
    <location>
        <begin position="248"/>
        <end position="461"/>
    </location>
</feature>
<evidence type="ECO:0000256" key="4">
    <source>
        <dbReference type="SAM" id="Coils"/>
    </source>
</evidence>
<dbReference type="Pfam" id="PF00589">
    <property type="entry name" value="Phage_integrase"/>
    <property type="match status" value="2"/>
</dbReference>
<keyword evidence="4" id="KW-0175">Coiled coil</keyword>
<organism evidence="6 7">
    <name type="scientific">Pontiella desulfatans</name>
    <dbReference type="NCBI Taxonomy" id="2750659"/>
    <lineage>
        <taxon>Bacteria</taxon>
        <taxon>Pseudomonadati</taxon>
        <taxon>Kiritimatiellota</taxon>
        <taxon>Kiritimatiellia</taxon>
        <taxon>Kiritimatiellales</taxon>
        <taxon>Pontiellaceae</taxon>
        <taxon>Pontiella</taxon>
    </lineage>
</organism>
<keyword evidence="3" id="KW-0233">DNA recombination</keyword>
<dbReference type="InterPro" id="IPR002104">
    <property type="entry name" value="Integrase_catalytic"/>
</dbReference>
<dbReference type="InterPro" id="IPR013762">
    <property type="entry name" value="Integrase-like_cat_sf"/>
</dbReference>
<accession>A0A6C2TXU9</accession>
<gene>
    <name evidence="6" type="ORF">PDESU_00969</name>
</gene>
<dbReference type="PANTHER" id="PTHR30349:SF41">
    <property type="entry name" value="INTEGRASE_RECOMBINASE PROTEIN MJ0367-RELATED"/>
    <property type="match status" value="1"/>
</dbReference>
<keyword evidence="7" id="KW-1185">Reference proteome</keyword>
<feature type="coiled-coil region" evidence="4">
    <location>
        <begin position="108"/>
        <end position="135"/>
    </location>
</feature>
<evidence type="ECO:0000256" key="1">
    <source>
        <dbReference type="ARBA" id="ARBA00008857"/>
    </source>
</evidence>
<dbReference type="Proteomes" id="UP000366872">
    <property type="component" value="Unassembled WGS sequence"/>
</dbReference>
<dbReference type="Gene3D" id="1.10.150.130">
    <property type="match status" value="1"/>
</dbReference>